<evidence type="ECO:0000313" key="3">
    <source>
        <dbReference type="Proteomes" id="UP001187221"/>
    </source>
</evidence>
<gene>
    <name evidence="2" type="ORF">NUTIK01_27360</name>
</gene>
<dbReference type="EMBL" id="BTFW01000001">
    <property type="protein sequence ID" value="GMM61959.1"/>
    <property type="molecule type" value="Genomic_DNA"/>
</dbReference>
<dbReference type="SUPFAM" id="SSF47336">
    <property type="entry name" value="ACP-like"/>
    <property type="match status" value="1"/>
</dbReference>
<sequence length="80" mass="9196">MTREDIVTTLTGIFRDIFFDDDLVLRDDMTADDVEDWTSLTHINLILAVEEAFEIKIRSNEIEKLTDVRALVDLIAKKVA</sequence>
<reference evidence="2 3" key="1">
    <citation type="submission" date="2023-06" db="EMBL/GenBank/DDBJ databases">
        <title>Draft genome sequence of Novosphingobium sp. strain IK01.</title>
        <authorList>
            <person name="Hatamoto M."/>
            <person name="Ikarashi T."/>
            <person name="Yamaguchi T."/>
        </authorList>
    </citation>
    <scope>NUCLEOTIDE SEQUENCE [LARGE SCALE GENOMIC DNA]</scope>
    <source>
        <strain evidence="2 3">IK01</strain>
    </source>
</reference>
<organism evidence="2 3">
    <name type="scientific">Novosphingobium pituita</name>
    <dbReference type="NCBI Taxonomy" id="3056842"/>
    <lineage>
        <taxon>Bacteria</taxon>
        <taxon>Pseudomonadati</taxon>
        <taxon>Pseudomonadota</taxon>
        <taxon>Alphaproteobacteria</taxon>
        <taxon>Sphingomonadales</taxon>
        <taxon>Sphingomonadaceae</taxon>
        <taxon>Novosphingobium</taxon>
    </lineage>
</organism>
<dbReference type="Proteomes" id="UP001187221">
    <property type="component" value="Unassembled WGS sequence"/>
</dbReference>
<dbReference type="InterPro" id="IPR009081">
    <property type="entry name" value="PP-bd_ACP"/>
</dbReference>
<dbReference type="InterPro" id="IPR036736">
    <property type="entry name" value="ACP-like_sf"/>
</dbReference>
<proteinExistence type="predicted"/>
<dbReference type="Gene3D" id="1.10.1200.10">
    <property type="entry name" value="ACP-like"/>
    <property type="match status" value="1"/>
</dbReference>
<comment type="caution">
    <text evidence="2">The sequence shown here is derived from an EMBL/GenBank/DDBJ whole genome shotgun (WGS) entry which is preliminary data.</text>
</comment>
<dbReference type="RefSeq" id="WP_317975584.1">
    <property type="nucleotide sequence ID" value="NZ_BTFW01000001.1"/>
</dbReference>
<evidence type="ECO:0000313" key="2">
    <source>
        <dbReference type="EMBL" id="GMM61959.1"/>
    </source>
</evidence>
<keyword evidence="3" id="KW-1185">Reference proteome</keyword>
<protein>
    <recommendedName>
        <fullName evidence="1">Carrier domain-containing protein</fullName>
    </recommendedName>
</protein>
<name>A0ABQ6P9Q4_9SPHN</name>
<evidence type="ECO:0000259" key="1">
    <source>
        <dbReference type="PROSITE" id="PS50075"/>
    </source>
</evidence>
<accession>A0ABQ6P9Q4</accession>
<feature type="domain" description="Carrier" evidence="1">
    <location>
        <begin position="1"/>
        <end position="79"/>
    </location>
</feature>
<dbReference type="PROSITE" id="PS50075">
    <property type="entry name" value="CARRIER"/>
    <property type="match status" value="1"/>
</dbReference>